<keyword evidence="3" id="KW-1185">Reference proteome</keyword>
<feature type="transmembrane region" description="Helical" evidence="1">
    <location>
        <begin position="68"/>
        <end position="87"/>
    </location>
</feature>
<dbReference type="AlphaFoldDB" id="A0A1I4RD04"/>
<keyword evidence="1" id="KW-1133">Transmembrane helix</keyword>
<dbReference type="Pfam" id="PF09578">
    <property type="entry name" value="Spore_YabQ"/>
    <property type="match status" value="1"/>
</dbReference>
<proteinExistence type="predicted"/>
<feature type="transmembrane region" description="Helical" evidence="1">
    <location>
        <begin position="39"/>
        <end position="62"/>
    </location>
</feature>
<keyword evidence="1" id="KW-0472">Membrane</keyword>
<feature type="transmembrane region" description="Helical" evidence="1">
    <location>
        <begin position="136"/>
        <end position="161"/>
    </location>
</feature>
<evidence type="ECO:0000313" key="2">
    <source>
        <dbReference type="EMBL" id="SFM50089.1"/>
    </source>
</evidence>
<dbReference type="EMBL" id="FOTR01000023">
    <property type="protein sequence ID" value="SFM50089.1"/>
    <property type="molecule type" value="Genomic_DNA"/>
</dbReference>
<keyword evidence="1" id="KW-0812">Transmembrane</keyword>
<dbReference type="NCBIfam" id="TIGR02893">
    <property type="entry name" value="spore_yabQ"/>
    <property type="match status" value="1"/>
</dbReference>
<dbReference type="STRING" id="334253.SAMN04487943_12324"/>
<feature type="transmembrane region" description="Helical" evidence="1">
    <location>
        <begin position="108"/>
        <end position="130"/>
    </location>
</feature>
<reference evidence="3" key="1">
    <citation type="submission" date="2016-10" db="EMBL/GenBank/DDBJ databases">
        <authorList>
            <person name="Varghese N."/>
            <person name="Submissions S."/>
        </authorList>
    </citation>
    <scope>NUCLEOTIDE SEQUENCE [LARGE SCALE GENOMIC DNA]</scope>
    <source>
        <strain evidence="3">CGMCC 1.4250</strain>
    </source>
</reference>
<evidence type="ECO:0000313" key="3">
    <source>
        <dbReference type="Proteomes" id="UP000198565"/>
    </source>
</evidence>
<dbReference type="InterPro" id="IPR019074">
    <property type="entry name" value="YabQ"/>
</dbReference>
<organism evidence="2 3">
    <name type="scientific">Gracilibacillus orientalis</name>
    <dbReference type="NCBI Taxonomy" id="334253"/>
    <lineage>
        <taxon>Bacteria</taxon>
        <taxon>Bacillati</taxon>
        <taxon>Bacillota</taxon>
        <taxon>Bacilli</taxon>
        <taxon>Bacillales</taxon>
        <taxon>Bacillaceae</taxon>
        <taxon>Gracilibacillus</taxon>
    </lineage>
</organism>
<feature type="transmembrane region" description="Helical" evidence="1">
    <location>
        <begin position="6"/>
        <end position="27"/>
    </location>
</feature>
<dbReference type="Proteomes" id="UP000198565">
    <property type="component" value="Unassembled WGS sequence"/>
</dbReference>
<name>A0A1I4RD04_9BACI</name>
<dbReference type="RefSeq" id="WP_091486777.1">
    <property type="nucleotide sequence ID" value="NZ_FOTR01000023.1"/>
</dbReference>
<accession>A0A1I4RD04</accession>
<dbReference type="OrthoDB" id="1653819at2"/>
<evidence type="ECO:0000256" key="1">
    <source>
        <dbReference type="SAM" id="Phobius"/>
    </source>
</evidence>
<gene>
    <name evidence="2" type="ORF">SAMN04487943_12324</name>
</gene>
<sequence>MTLSTQFITIITMVVTGVYLGASYHTFKRLEQWWTSSILWKYVLEILFWLIQAAILYLVLFLVNEGILRLYIFLAVLCGYAMFKSLFEQAFGRIVDMLIRFVLHIYRFLYRIVEIFVVKPIVFIVSLIVVCISKVLIALYSFILLLLKVLGWPFKVIISILSRLLPKNAKNYLHLFYRFYSKIRKKE</sequence>
<protein>
    <submittedName>
        <fullName evidence="2">Spore cortex biosynthesis protein YabQ</fullName>
    </submittedName>
</protein>